<gene>
    <name evidence="7" type="ORF">OHV25_38355</name>
</gene>
<dbReference type="PANTHER" id="PTHR11228">
    <property type="entry name" value="RADICAL SAM DOMAIN PROTEIN"/>
    <property type="match status" value="1"/>
</dbReference>
<dbReference type="SUPFAM" id="SSF102114">
    <property type="entry name" value="Radical SAM enzymes"/>
    <property type="match status" value="1"/>
</dbReference>
<dbReference type="InterPro" id="IPR007197">
    <property type="entry name" value="rSAM"/>
</dbReference>
<dbReference type="SFLD" id="SFLDG01386">
    <property type="entry name" value="main_SPASM_domain-containing"/>
    <property type="match status" value="1"/>
</dbReference>
<dbReference type="Gene3D" id="3.20.20.70">
    <property type="entry name" value="Aldolase class I"/>
    <property type="match status" value="1"/>
</dbReference>
<dbReference type="GO" id="GO:0046872">
    <property type="term" value="F:metal ion binding"/>
    <property type="evidence" value="ECO:0007669"/>
    <property type="project" value="UniProtKB-KW"/>
</dbReference>
<proteinExistence type="predicted"/>
<dbReference type="GO" id="GO:0003824">
    <property type="term" value="F:catalytic activity"/>
    <property type="evidence" value="ECO:0007669"/>
    <property type="project" value="InterPro"/>
</dbReference>
<dbReference type="InterPro" id="IPR050377">
    <property type="entry name" value="Radical_SAM_PqqE_MftC-like"/>
</dbReference>
<keyword evidence="1" id="KW-0949">S-adenosyl-L-methionine</keyword>
<keyword evidence="2" id="KW-0479">Metal-binding</keyword>
<keyword evidence="3" id="KW-0408">Iron</keyword>
<dbReference type="PANTHER" id="PTHR11228:SF7">
    <property type="entry name" value="PQQA PEPTIDE CYCLASE"/>
    <property type="match status" value="1"/>
</dbReference>
<dbReference type="Pfam" id="PF13186">
    <property type="entry name" value="SPASM"/>
    <property type="match status" value="1"/>
</dbReference>
<dbReference type="Pfam" id="PF04055">
    <property type="entry name" value="Radical_SAM"/>
    <property type="match status" value="1"/>
</dbReference>
<evidence type="ECO:0000259" key="6">
    <source>
        <dbReference type="Pfam" id="PF13186"/>
    </source>
</evidence>
<protein>
    <submittedName>
        <fullName evidence="7">Radical SAM protein</fullName>
    </submittedName>
</protein>
<dbReference type="EMBL" id="CP108253">
    <property type="protein sequence ID" value="WTU45019.1"/>
    <property type="molecule type" value="Genomic_DNA"/>
</dbReference>
<dbReference type="CDD" id="cd01335">
    <property type="entry name" value="Radical_SAM"/>
    <property type="match status" value="1"/>
</dbReference>
<dbReference type="InterPro" id="IPR013785">
    <property type="entry name" value="Aldolase_TIM"/>
</dbReference>
<dbReference type="InterPro" id="IPR023885">
    <property type="entry name" value="4Fe4S-binding_SPASM_dom"/>
</dbReference>
<evidence type="ECO:0000256" key="3">
    <source>
        <dbReference type="ARBA" id="ARBA00023004"/>
    </source>
</evidence>
<dbReference type="AlphaFoldDB" id="A0AAU2H9W0"/>
<dbReference type="GO" id="GO:0051536">
    <property type="term" value="F:iron-sulfur cluster binding"/>
    <property type="evidence" value="ECO:0007669"/>
    <property type="project" value="UniProtKB-KW"/>
</dbReference>
<dbReference type="SFLD" id="SFLDG01067">
    <property type="entry name" value="SPASM/twitch_domain_containing"/>
    <property type="match status" value="1"/>
</dbReference>
<keyword evidence="4" id="KW-0411">Iron-sulfur</keyword>
<dbReference type="CDD" id="cd21109">
    <property type="entry name" value="SPASM"/>
    <property type="match status" value="1"/>
</dbReference>
<evidence type="ECO:0000256" key="2">
    <source>
        <dbReference type="ARBA" id="ARBA00022723"/>
    </source>
</evidence>
<feature type="domain" description="4Fe4S-binding SPASM" evidence="6">
    <location>
        <begin position="205"/>
        <end position="255"/>
    </location>
</feature>
<dbReference type="SFLD" id="SFLDF00365">
    <property type="entry name" value="thuricin_CD_(TrnCD-like)"/>
    <property type="match status" value="1"/>
</dbReference>
<dbReference type="InterPro" id="IPR058240">
    <property type="entry name" value="rSAM_sf"/>
</dbReference>
<accession>A0AAU2H9W0</accession>
<name>A0AAU2H9W0_9ACTN</name>
<reference evidence="7" key="1">
    <citation type="submission" date="2022-10" db="EMBL/GenBank/DDBJ databases">
        <title>The complete genomes of actinobacterial strains from the NBC collection.</title>
        <authorList>
            <person name="Joergensen T.S."/>
            <person name="Alvarez Arevalo M."/>
            <person name="Sterndorff E.B."/>
            <person name="Faurdal D."/>
            <person name="Vuksanovic O."/>
            <person name="Mourched A.-S."/>
            <person name="Charusanti P."/>
            <person name="Shaw S."/>
            <person name="Blin K."/>
            <person name="Weber T."/>
        </authorList>
    </citation>
    <scope>NUCLEOTIDE SEQUENCE</scope>
    <source>
        <strain evidence="7">NBC_00060</strain>
    </source>
</reference>
<evidence type="ECO:0000256" key="4">
    <source>
        <dbReference type="ARBA" id="ARBA00023014"/>
    </source>
</evidence>
<organism evidence="7">
    <name type="scientific">Streptomyces sp. NBC_00060</name>
    <dbReference type="NCBI Taxonomy" id="2975636"/>
    <lineage>
        <taxon>Bacteria</taxon>
        <taxon>Bacillati</taxon>
        <taxon>Actinomycetota</taxon>
        <taxon>Actinomycetes</taxon>
        <taxon>Kitasatosporales</taxon>
        <taxon>Streptomycetaceae</taxon>
        <taxon>Streptomyces</taxon>
    </lineage>
</organism>
<evidence type="ECO:0000313" key="7">
    <source>
        <dbReference type="EMBL" id="WTU45019.1"/>
    </source>
</evidence>
<feature type="domain" description="Radical SAM core" evidence="5">
    <location>
        <begin position="17"/>
        <end position="161"/>
    </location>
</feature>
<dbReference type="SFLD" id="SFLDG01216">
    <property type="entry name" value="thioether_bond_formation_requi"/>
    <property type="match status" value="1"/>
</dbReference>
<dbReference type="SFLD" id="SFLDS00029">
    <property type="entry name" value="Radical_SAM"/>
    <property type="match status" value="1"/>
</dbReference>
<evidence type="ECO:0000256" key="1">
    <source>
        <dbReference type="ARBA" id="ARBA00022691"/>
    </source>
</evidence>
<sequence>MTIAPEAPATPSFLELEITQRCQLTCGSHCYAEAGPTQGHGTMSGEDWKRVISEAAAIGVKKVQVIGGEPTLHPAFAELVEHALGLDLGVEVYSNLYKVRLAHWSLFTRPGVSLASSYYADTDDGHDAVTGRAGSHTAIRANIIEAHRRGIPLRVGIVDVLAGQRVEQARADLATLGITDVHIDRVRGVGNAARGSGAPSVSQLCGNCARNTAAVMPDGSVTPCVLGRFLPAGQVQDEGLAAIFAGEKWSQIKAMIPPRRGRGCTPDEDSCMPSPGVAPCGPDCSPNNDTCKPSSGGTCGPAED</sequence>
<evidence type="ECO:0000259" key="5">
    <source>
        <dbReference type="Pfam" id="PF04055"/>
    </source>
</evidence>